<sequence>MTLTVSKANSYHDIAARLGVRTITTTSEEIQADLEWSISTPLRQAAAVAVLKNPWAGTEPLTSLQEETERIAPVLAKVLSDRLLDALGGAANIETFGKAAIVGTEGELEHAGALIHTPYFGNLVREFLEGTSVLCFTDGRSEAGTHVRVPMWHKTHATNRDHYQSIDVALPDAPHPDEIAVIAVASTGPRPFARIGDRTTDRPIDAGILEGLLA</sequence>
<accession>A0ABY4N0Z7</accession>
<dbReference type="InterPro" id="IPR009569">
    <property type="entry name" value="AA_synth_put"/>
</dbReference>
<dbReference type="InterPro" id="IPR035936">
    <property type="entry name" value="BB2672"/>
</dbReference>
<evidence type="ECO:0000313" key="1">
    <source>
        <dbReference type="EMBL" id="UQN14908.1"/>
    </source>
</evidence>
<dbReference type="Pfam" id="PF06684">
    <property type="entry name" value="AA_synth"/>
    <property type="match status" value="1"/>
</dbReference>
<gene>
    <name evidence="1" type="ORF">M3M28_00120</name>
</gene>
<dbReference type="Gene3D" id="3.30.1330.110">
    <property type="entry name" value="BB2672"/>
    <property type="match status" value="1"/>
</dbReference>
<dbReference type="EMBL" id="CP097160">
    <property type="protein sequence ID" value="UQN14908.1"/>
    <property type="molecule type" value="Genomic_DNA"/>
</dbReference>
<name>A0ABY4N0Z7_9MICO</name>
<organism evidence="1">
    <name type="scientific">Gulosibacter sediminis</name>
    <dbReference type="NCBI Taxonomy" id="1729695"/>
    <lineage>
        <taxon>Bacteria</taxon>
        <taxon>Bacillati</taxon>
        <taxon>Actinomycetota</taxon>
        <taxon>Actinomycetes</taxon>
        <taxon>Micrococcales</taxon>
        <taxon>Microbacteriaceae</taxon>
        <taxon>Gulosibacter</taxon>
    </lineage>
</organism>
<dbReference type="SUPFAM" id="SSF160519">
    <property type="entry name" value="BB2672-like"/>
    <property type="match status" value="1"/>
</dbReference>
<reference evidence="1" key="1">
    <citation type="submission" date="2022-05" db="EMBL/GenBank/DDBJ databases">
        <title>Complete genome sequence of toluene-degrading Gulosibacter sediminis strain ACHW.36C.</title>
        <authorList>
            <person name="Wai A.C."/>
            <person name="Lai G.K."/>
            <person name="Griffin S.D."/>
            <person name="Leung F.C."/>
        </authorList>
    </citation>
    <scope>NUCLEOTIDE SEQUENCE [LARGE SCALE GENOMIC DNA]</scope>
    <source>
        <strain evidence="1">ACHW.36C</strain>
    </source>
</reference>
<protein>
    <submittedName>
        <fullName evidence="1">Amino acid synthesis family protein</fullName>
    </submittedName>
</protein>
<proteinExistence type="predicted"/>